<evidence type="ECO:0000256" key="6">
    <source>
        <dbReference type="SAM" id="MobiDB-lite"/>
    </source>
</evidence>
<feature type="domain" description="OmpR/PhoB-type" evidence="7">
    <location>
        <begin position="1"/>
        <end position="91"/>
    </location>
</feature>
<dbReference type="InterPro" id="IPR051677">
    <property type="entry name" value="AfsR-DnrI-RedD_regulator"/>
</dbReference>
<dbReference type="InterPro" id="IPR016032">
    <property type="entry name" value="Sig_transdc_resp-reg_C-effctor"/>
</dbReference>
<comment type="caution">
    <text evidence="8">The sequence shown here is derived from an EMBL/GenBank/DDBJ whole genome shotgun (WGS) entry which is preliminary data.</text>
</comment>
<dbReference type="PRINTS" id="PR00364">
    <property type="entry name" value="DISEASERSIST"/>
</dbReference>
<dbReference type="InterPro" id="IPR036388">
    <property type="entry name" value="WH-like_DNA-bd_sf"/>
</dbReference>
<dbReference type="Gene3D" id="1.10.10.10">
    <property type="entry name" value="Winged helix-like DNA-binding domain superfamily/Winged helix DNA-binding domain"/>
    <property type="match status" value="1"/>
</dbReference>
<dbReference type="InterPro" id="IPR005158">
    <property type="entry name" value="BTAD"/>
</dbReference>
<feature type="DNA-binding region" description="OmpR/PhoB-type" evidence="5">
    <location>
        <begin position="1"/>
        <end position="91"/>
    </location>
</feature>
<dbReference type="InterPro" id="IPR011990">
    <property type="entry name" value="TPR-like_helical_dom_sf"/>
</dbReference>
<keyword evidence="9" id="KW-1185">Reference proteome</keyword>
<dbReference type="EMBL" id="BAAAQX010000027">
    <property type="protein sequence ID" value="GAA2212597.1"/>
    <property type="molecule type" value="Genomic_DNA"/>
</dbReference>
<evidence type="ECO:0000313" key="8">
    <source>
        <dbReference type="EMBL" id="GAA2212597.1"/>
    </source>
</evidence>
<dbReference type="SMART" id="SM00862">
    <property type="entry name" value="Trans_reg_C"/>
    <property type="match status" value="1"/>
</dbReference>
<dbReference type="PANTHER" id="PTHR35807:SF1">
    <property type="entry name" value="TRANSCRIPTIONAL REGULATOR REDD"/>
    <property type="match status" value="1"/>
</dbReference>
<name>A0ABN3CT25_9ACTN</name>
<evidence type="ECO:0000313" key="9">
    <source>
        <dbReference type="Proteomes" id="UP001499843"/>
    </source>
</evidence>
<dbReference type="InterPro" id="IPR027417">
    <property type="entry name" value="P-loop_NTPase"/>
</dbReference>
<comment type="similarity">
    <text evidence="1">Belongs to the AfsR/DnrI/RedD regulatory family.</text>
</comment>
<dbReference type="Gene3D" id="1.25.40.10">
    <property type="entry name" value="Tetratricopeptide repeat domain"/>
    <property type="match status" value="3"/>
</dbReference>
<keyword evidence="3 5" id="KW-0238">DNA-binding</keyword>
<evidence type="ECO:0000256" key="4">
    <source>
        <dbReference type="ARBA" id="ARBA00023163"/>
    </source>
</evidence>
<protein>
    <submittedName>
        <fullName evidence="8">BTAD domain-containing putative transcriptional regulator</fullName>
    </submittedName>
</protein>
<dbReference type="InterPro" id="IPR019734">
    <property type="entry name" value="TPR_rpt"/>
</dbReference>
<evidence type="ECO:0000256" key="2">
    <source>
        <dbReference type="ARBA" id="ARBA00023015"/>
    </source>
</evidence>
<dbReference type="SMART" id="SM00028">
    <property type="entry name" value="TPR"/>
    <property type="match status" value="8"/>
</dbReference>
<dbReference type="Pfam" id="PF17874">
    <property type="entry name" value="TPR_MalT"/>
    <property type="match status" value="1"/>
</dbReference>
<dbReference type="InterPro" id="IPR001867">
    <property type="entry name" value="OmpR/PhoB-type_DNA-bd"/>
</dbReference>
<proteinExistence type="inferred from homology"/>
<gene>
    <name evidence="8" type="ORF">GCM10009850_080590</name>
</gene>
<evidence type="ECO:0000259" key="7">
    <source>
        <dbReference type="PROSITE" id="PS51755"/>
    </source>
</evidence>
<dbReference type="PROSITE" id="PS51755">
    <property type="entry name" value="OMPR_PHOB"/>
    <property type="match status" value="1"/>
</dbReference>
<evidence type="ECO:0000256" key="1">
    <source>
        <dbReference type="ARBA" id="ARBA00005820"/>
    </source>
</evidence>
<dbReference type="Pfam" id="PF13424">
    <property type="entry name" value="TPR_12"/>
    <property type="match status" value="1"/>
</dbReference>
<dbReference type="Pfam" id="PF00486">
    <property type="entry name" value="Trans_reg_C"/>
    <property type="match status" value="1"/>
</dbReference>
<keyword evidence="2" id="KW-0805">Transcription regulation</keyword>
<dbReference type="SMART" id="SM01043">
    <property type="entry name" value="BTAD"/>
    <property type="match status" value="1"/>
</dbReference>
<dbReference type="SUPFAM" id="SSF52540">
    <property type="entry name" value="P-loop containing nucleoside triphosphate hydrolases"/>
    <property type="match status" value="1"/>
</dbReference>
<dbReference type="Gene3D" id="3.40.50.300">
    <property type="entry name" value="P-loop containing nucleotide triphosphate hydrolases"/>
    <property type="match status" value="1"/>
</dbReference>
<dbReference type="Proteomes" id="UP001499843">
    <property type="component" value="Unassembled WGS sequence"/>
</dbReference>
<dbReference type="PANTHER" id="PTHR35807">
    <property type="entry name" value="TRANSCRIPTIONAL REGULATOR REDD-RELATED"/>
    <property type="match status" value="1"/>
</dbReference>
<dbReference type="CDD" id="cd15831">
    <property type="entry name" value="BTAD"/>
    <property type="match status" value="1"/>
</dbReference>
<dbReference type="SUPFAM" id="SSF48452">
    <property type="entry name" value="TPR-like"/>
    <property type="match status" value="3"/>
</dbReference>
<dbReference type="Pfam" id="PF03704">
    <property type="entry name" value="BTAD"/>
    <property type="match status" value="1"/>
</dbReference>
<accession>A0ABN3CT25</accession>
<dbReference type="SUPFAM" id="SSF46894">
    <property type="entry name" value="C-terminal effector domain of the bipartite response regulators"/>
    <property type="match status" value="1"/>
</dbReference>
<evidence type="ECO:0000256" key="5">
    <source>
        <dbReference type="PROSITE-ProRule" id="PRU01091"/>
    </source>
</evidence>
<sequence>MDMMVRVLGPIQLCGIDGRPVRLSGKLRALLAALTFNVNTLVSRERLVEALWDDPPLSAVKNLHSYITQLRRTLPVGARLLTKEVGYLLEAGAGEVDLLQFEEAMGAARGHTQQGELEAADLQFRRALALWRGKPAEGTWLAGPLLAQVSELNERFATARLDWAETKLALGRPEEVIEDLRVFLAEQPLNERGWRLLMLAYARSGQRDKALECFRRARSVLVDELGVEPAEELQQLNAAVLGGTVPAFDPASLARRALPDDEAEEGEPGVQSVQEERDEPGRGGTVEPQAPAGRGGGVCQLPPDIADFVGRQGALTAAVESLRPGSAPAALALCVISGQGGVGKSALAVHVAHRMRDDFPDGQLYVNLRGGSAHPVDPEEALGRSLRALGVDSAAVPAGLDERAELYRGILAGGRYLVVLDDAAGEGQVRPLLPGTPECGVLVTARHRLTALPAAALIDLPVMPPADSLDLLRHLIGAERAAEAPEDTDQLIRLCGGLPLAMRIAGARLAARPHWAVSQLVTRLSDSRDLLGQLSHGSQGVRASLAVGYQGLTGPAQRLFRLLGLLEVPDFAAWVAAALLDRPYTEAEDVVEQLVDVRLLDVTRDEPTGRVRYRFHDLTRVYARERAEAEEPGDERDAALRRAMHGWLTLTRRAHINLCGGDYRRSRGPGPLWSPEEPVLDGYVGGDPLGWADAERAGIVAAVRQSAAMGAGELCWELASTATHLFETRCLHDEWRTTHDIALRHARAAGDTRGQAVLLNGLGRLYLAQDEVSRCREAFEEAAALFERAGDRHGRALALVNLAELYRMQGRGEEAMVCYEQAAGPLAQAGDRGTEVTVLRGIGRVHFSHGRLELADRYIRRAMQMACTLDKGRSCEFSRIVLGEIELARGRHAAAETCFRLAKQRFDAIGFPRGTAYATLGLAMARREQQDLAAAQDLLGQALSINRELGDHHGEARVLFEQAGVLRLLGRHREAAAMLADVVAICRAIGVPRRHGLALRALGDVRHDVGDTSAALDAWRSALELLDATSSPEAAEVAAVIERHSAGEKQASR</sequence>
<reference evidence="8 9" key="1">
    <citation type="journal article" date="2019" name="Int. J. Syst. Evol. Microbiol.">
        <title>The Global Catalogue of Microorganisms (GCM) 10K type strain sequencing project: providing services to taxonomists for standard genome sequencing and annotation.</title>
        <authorList>
            <consortium name="The Broad Institute Genomics Platform"/>
            <consortium name="The Broad Institute Genome Sequencing Center for Infectious Disease"/>
            <person name="Wu L."/>
            <person name="Ma J."/>
        </authorList>
    </citation>
    <scope>NUCLEOTIDE SEQUENCE [LARGE SCALE GENOMIC DNA]</scope>
    <source>
        <strain evidence="8 9">JCM 16114</strain>
    </source>
</reference>
<feature type="region of interest" description="Disordered" evidence="6">
    <location>
        <begin position="260"/>
        <end position="298"/>
    </location>
</feature>
<evidence type="ECO:0000256" key="3">
    <source>
        <dbReference type="ARBA" id="ARBA00023125"/>
    </source>
</evidence>
<keyword evidence="4" id="KW-0804">Transcription</keyword>
<organism evidence="8 9">
    <name type="scientific">Nonomuraea monospora</name>
    <dbReference type="NCBI Taxonomy" id="568818"/>
    <lineage>
        <taxon>Bacteria</taxon>
        <taxon>Bacillati</taxon>
        <taxon>Actinomycetota</taxon>
        <taxon>Actinomycetes</taxon>
        <taxon>Streptosporangiales</taxon>
        <taxon>Streptosporangiaceae</taxon>
        <taxon>Nonomuraea</taxon>
    </lineage>
</organism>
<dbReference type="InterPro" id="IPR041617">
    <property type="entry name" value="TPR_MalT"/>
</dbReference>